<name>A0A811U1S0_CERCA</name>
<sequence length="54" mass="6062">MRIRPAETEDTSKSVPVTVLRTLLAILCPCRRRVCTLLQRRSSIVPLVGWLVSA</sequence>
<dbReference type="EMBL" id="CAJHJT010000001">
    <property type="protein sequence ID" value="CAD6991205.1"/>
    <property type="molecule type" value="Genomic_DNA"/>
</dbReference>
<comment type="caution">
    <text evidence="1">The sequence shown here is derived from an EMBL/GenBank/DDBJ whole genome shotgun (WGS) entry which is preliminary data.</text>
</comment>
<organism evidence="1 2">
    <name type="scientific">Ceratitis capitata</name>
    <name type="common">Mediterranean fruit fly</name>
    <name type="synonym">Tephritis capitata</name>
    <dbReference type="NCBI Taxonomy" id="7213"/>
    <lineage>
        <taxon>Eukaryota</taxon>
        <taxon>Metazoa</taxon>
        <taxon>Ecdysozoa</taxon>
        <taxon>Arthropoda</taxon>
        <taxon>Hexapoda</taxon>
        <taxon>Insecta</taxon>
        <taxon>Pterygota</taxon>
        <taxon>Neoptera</taxon>
        <taxon>Endopterygota</taxon>
        <taxon>Diptera</taxon>
        <taxon>Brachycera</taxon>
        <taxon>Muscomorpha</taxon>
        <taxon>Tephritoidea</taxon>
        <taxon>Tephritidae</taxon>
        <taxon>Ceratitis</taxon>
        <taxon>Ceratitis</taxon>
    </lineage>
</organism>
<reference evidence="1" key="1">
    <citation type="submission" date="2020-11" db="EMBL/GenBank/DDBJ databases">
        <authorList>
            <person name="Whitehead M."/>
        </authorList>
    </citation>
    <scope>NUCLEOTIDE SEQUENCE</scope>
    <source>
        <strain evidence="1">EGII</strain>
    </source>
</reference>
<evidence type="ECO:0000313" key="2">
    <source>
        <dbReference type="Proteomes" id="UP000606786"/>
    </source>
</evidence>
<dbReference type="Proteomes" id="UP000606786">
    <property type="component" value="Unassembled WGS sequence"/>
</dbReference>
<proteinExistence type="predicted"/>
<gene>
    <name evidence="1" type="ORF">CCAP1982_LOCUS143</name>
</gene>
<protein>
    <submittedName>
        <fullName evidence="1">(Mediterranean fruit fly) hypothetical protein</fullName>
    </submittedName>
</protein>
<accession>A0A811U1S0</accession>
<keyword evidence="2" id="KW-1185">Reference proteome</keyword>
<evidence type="ECO:0000313" key="1">
    <source>
        <dbReference type="EMBL" id="CAD6991205.1"/>
    </source>
</evidence>
<dbReference type="AlphaFoldDB" id="A0A811U1S0"/>